<protein>
    <recommendedName>
        <fullName evidence="15">Riboflavin biosynthesis protein</fullName>
    </recommendedName>
    <domain>
        <recommendedName>
            <fullName evidence="15">Riboflavin kinase</fullName>
            <ecNumber evidence="15">2.7.1.26</ecNumber>
        </recommendedName>
        <alternativeName>
            <fullName evidence="15">Flavokinase</fullName>
        </alternativeName>
    </domain>
    <domain>
        <recommendedName>
            <fullName evidence="15">FMN adenylyltransferase</fullName>
            <ecNumber evidence="15">2.7.7.2</ecNumber>
        </recommendedName>
        <alternativeName>
            <fullName evidence="15">FAD pyrophosphorylase</fullName>
        </alternativeName>
        <alternativeName>
            <fullName evidence="15">FAD synthase</fullName>
        </alternativeName>
    </domain>
</protein>
<proteinExistence type="inferred from homology"/>
<evidence type="ECO:0000259" key="16">
    <source>
        <dbReference type="SMART" id="SM00904"/>
    </source>
</evidence>
<comment type="pathway">
    <text evidence="2 15">Cofactor biosynthesis; FAD biosynthesis; FAD from FMN: step 1/1.</text>
</comment>
<keyword evidence="8 15" id="KW-0547">Nucleotide-binding</keyword>
<dbReference type="InterPro" id="IPR023468">
    <property type="entry name" value="Riboflavin_kinase"/>
</dbReference>
<dbReference type="RefSeq" id="WP_322606955.1">
    <property type="nucleotide sequence ID" value="NZ_JARVCO010000002.1"/>
</dbReference>
<keyword evidence="6 15" id="KW-0808">Transferase</keyword>
<dbReference type="InterPro" id="IPR014729">
    <property type="entry name" value="Rossmann-like_a/b/a_fold"/>
</dbReference>
<gene>
    <name evidence="17" type="primary">ribF</name>
    <name evidence="17" type="ORF">P9H32_00800</name>
</gene>
<dbReference type="SMART" id="SM00904">
    <property type="entry name" value="Flavokinase"/>
    <property type="match status" value="1"/>
</dbReference>
<dbReference type="PANTHER" id="PTHR22749:SF6">
    <property type="entry name" value="RIBOFLAVIN KINASE"/>
    <property type="match status" value="1"/>
</dbReference>
<evidence type="ECO:0000313" key="17">
    <source>
        <dbReference type="EMBL" id="MDZ8117150.1"/>
    </source>
</evidence>
<keyword evidence="5 15" id="KW-0288">FMN</keyword>
<dbReference type="InterPro" id="IPR002606">
    <property type="entry name" value="Riboflavin_kinase_bac"/>
</dbReference>
<dbReference type="SUPFAM" id="SSF52374">
    <property type="entry name" value="Nucleotidylyl transferase"/>
    <property type="match status" value="1"/>
</dbReference>
<dbReference type="GO" id="GO:0003919">
    <property type="term" value="F:FMN adenylyltransferase activity"/>
    <property type="evidence" value="ECO:0007669"/>
    <property type="project" value="UniProtKB-EC"/>
</dbReference>
<keyword evidence="12" id="KW-0511">Multifunctional enzyme</keyword>
<dbReference type="PANTHER" id="PTHR22749">
    <property type="entry name" value="RIBOFLAVIN KINASE/FMN ADENYLYLTRANSFERASE"/>
    <property type="match status" value="1"/>
</dbReference>
<evidence type="ECO:0000256" key="12">
    <source>
        <dbReference type="ARBA" id="ARBA00023268"/>
    </source>
</evidence>
<comment type="pathway">
    <text evidence="3 15">Cofactor biosynthesis; FMN biosynthesis; FMN from riboflavin (ATP route): step 1/1.</text>
</comment>
<evidence type="ECO:0000256" key="11">
    <source>
        <dbReference type="ARBA" id="ARBA00022840"/>
    </source>
</evidence>
<dbReference type="EC" id="2.7.1.26" evidence="15"/>
<evidence type="ECO:0000256" key="9">
    <source>
        <dbReference type="ARBA" id="ARBA00022777"/>
    </source>
</evidence>
<evidence type="ECO:0000256" key="5">
    <source>
        <dbReference type="ARBA" id="ARBA00022643"/>
    </source>
</evidence>
<evidence type="ECO:0000256" key="15">
    <source>
        <dbReference type="PIRNR" id="PIRNR004491"/>
    </source>
</evidence>
<dbReference type="InterPro" id="IPR015865">
    <property type="entry name" value="Riboflavin_kinase_bac/euk"/>
</dbReference>
<evidence type="ECO:0000256" key="8">
    <source>
        <dbReference type="ARBA" id="ARBA00022741"/>
    </source>
</evidence>
<dbReference type="InterPro" id="IPR023465">
    <property type="entry name" value="Riboflavin_kinase_dom_sf"/>
</dbReference>
<dbReference type="PIRSF" id="PIRSF004491">
    <property type="entry name" value="FAD_Synth"/>
    <property type="match status" value="1"/>
</dbReference>
<dbReference type="EC" id="2.7.7.2" evidence="15"/>
<dbReference type="InterPro" id="IPR015864">
    <property type="entry name" value="FAD_synthase"/>
</dbReference>
<organism evidence="17 18">
    <name type="scientific">Pontiella agarivorans</name>
    <dbReference type="NCBI Taxonomy" id="3038953"/>
    <lineage>
        <taxon>Bacteria</taxon>
        <taxon>Pseudomonadati</taxon>
        <taxon>Kiritimatiellota</taxon>
        <taxon>Kiritimatiellia</taxon>
        <taxon>Kiritimatiellales</taxon>
        <taxon>Pontiellaceae</taxon>
        <taxon>Pontiella</taxon>
    </lineage>
</organism>
<feature type="domain" description="Riboflavin kinase" evidence="16">
    <location>
        <begin position="183"/>
        <end position="308"/>
    </location>
</feature>
<evidence type="ECO:0000256" key="7">
    <source>
        <dbReference type="ARBA" id="ARBA00022695"/>
    </source>
</evidence>
<comment type="catalytic activity">
    <reaction evidence="14 15">
        <text>FMN + ATP + H(+) = FAD + diphosphate</text>
        <dbReference type="Rhea" id="RHEA:17237"/>
        <dbReference type="ChEBI" id="CHEBI:15378"/>
        <dbReference type="ChEBI" id="CHEBI:30616"/>
        <dbReference type="ChEBI" id="CHEBI:33019"/>
        <dbReference type="ChEBI" id="CHEBI:57692"/>
        <dbReference type="ChEBI" id="CHEBI:58210"/>
        <dbReference type="EC" id="2.7.7.2"/>
    </reaction>
</comment>
<evidence type="ECO:0000256" key="4">
    <source>
        <dbReference type="ARBA" id="ARBA00022630"/>
    </source>
</evidence>
<dbReference type="SUPFAM" id="SSF82114">
    <property type="entry name" value="Riboflavin kinase-like"/>
    <property type="match status" value="1"/>
</dbReference>
<evidence type="ECO:0000256" key="1">
    <source>
        <dbReference type="ARBA" id="ARBA00002121"/>
    </source>
</evidence>
<evidence type="ECO:0000256" key="14">
    <source>
        <dbReference type="ARBA" id="ARBA00049494"/>
    </source>
</evidence>
<evidence type="ECO:0000313" key="18">
    <source>
        <dbReference type="Proteomes" id="UP001290861"/>
    </source>
</evidence>
<dbReference type="Pfam" id="PF06574">
    <property type="entry name" value="FAD_syn"/>
    <property type="match status" value="1"/>
</dbReference>
<evidence type="ECO:0000256" key="13">
    <source>
        <dbReference type="ARBA" id="ARBA00047880"/>
    </source>
</evidence>
<name>A0ABU5MSH7_9BACT</name>
<evidence type="ECO:0000256" key="3">
    <source>
        <dbReference type="ARBA" id="ARBA00005201"/>
    </source>
</evidence>
<keyword evidence="11 15" id="KW-0067">ATP-binding</keyword>
<reference evidence="17 18" key="1">
    <citation type="journal article" date="2024" name="Appl. Environ. Microbiol.">
        <title>Pontiella agarivorans sp. nov., a novel marine anaerobic bacterium capable of degrading macroalgal polysaccharides and fixing nitrogen.</title>
        <authorList>
            <person name="Liu N."/>
            <person name="Kivenson V."/>
            <person name="Peng X."/>
            <person name="Cui Z."/>
            <person name="Lankiewicz T.S."/>
            <person name="Gosselin K.M."/>
            <person name="English C.J."/>
            <person name="Blair E.M."/>
            <person name="O'Malley M.A."/>
            <person name="Valentine D.L."/>
        </authorList>
    </citation>
    <scope>NUCLEOTIDE SEQUENCE [LARGE SCALE GENOMIC DNA]</scope>
    <source>
        <strain evidence="17 18">NLcol2</strain>
    </source>
</reference>
<dbReference type="CDD" id="cd02064">
    <property type="entry name" value="FAD_synthetase_N"/>
    <property type="match status" value="1"/>
</dbReference>
<dbReference type="Gene3D" id="2.40.30.30">
    <property type="entry name" value="Riboflavin kinase-like"/>
    <property type="match status" value="1"/>
</dbReference>
<dbReference type="EMBL" id="JARVCO010000002">
    <property type="protein sequence ID" value="MDZ8117150.1"/>
    <property type="molecule type" value="Genomic_DNA"/>
</dbReference>
<comment type="caution">
    <text evidence="17">The sequence shown here is derived from an EMBL/GenBank/DDBJ whole genome shotgun (WGS) entry which is preliminary data.</text>
</comment>
<evidence type="ECO:0000256" key="10">
    <source>
        <dbReference type="ARBA" id="ARBA00022827"/>
    </source>
</evidence>
<keyword evidence="9 15" id="KW-0418">Kinase</keyword>
<keyword evidence="10 15" id="KW-0274">FAD</keyword>
<keyword evidence="7 15" id="KW-0548">Nucleotidyltransferase</keyword>
<comment type="function">
    <text evidence="1">Catalyzes the phosphorylation of riboflavin to FMN followed by the adenylation of FMN to FAD.</text>
</comment>
<dbReference type="GO" id="GO:0008531">
    <property type="term" value="F:riboflavin kinase activity"/>
    <property type="evidence" value="ECO:0007669"/>
    <property type="project" value="UniProtKB-EC"/>
</dbReference>
<sequence length="308" mass="34387">MKIIHALEEFHEKDTPVVLAAGSFDGIHIGHSAVVEKAREHARAIGGETWVFTFDPHPAKILMPDRAPPLIFTTGQQSLYLQKLGVDGCILQPFTVDFMKQEPVDFFENLCTAIPHLSGISVGEDWTFGRNRAGNATLLTKLCTERDIWFSTLAEVQWNGERVSSTRIREAIRLGHLADATAMLGRPVSTIGKVEHGEKLGRQLGFPTANIDPENEMLPPRGIYAARLRVGQNLYNAAAYIGHRRTFHENEPQVLEVHLIDKEGLDLYGQHVEVSYIEYIRGDEVFENADALKKQIEADITAIRTVLA</sequence>
<accession>A0ABU5MSH7</accession>
<keyword evidence="4 15" id="KW-0285">Flavoprotein</keyword>
<keyword evidence="18" id="KW-1185">Reference proteome</keyword>
<dbReference type="Gene3D" id="3.40.50.620">
    <property type="entry name" value="HUPs"/>
    <property type="match status" value="1"/>
</dbReference>
<comment type="catalytic activity">
    <reaction evidence="13 15">
        <text>riboflavin + ATP = FMN + ADP + H(+)</text>
        <dbReference type="Rhea" id="RHEA:14357"/>
        <dbReference type="ChEBI" id="CHEBI:15378"/>
        <dbReference type="ChEBI" id="CHEBI:30616"/>
        <dbReference type="ChEBI" id="CHEBI:57986"/>
        <dbReference type="ChEBI" id="CHEBI:58210"/>
        <dbReference type="ChEBI" id="CHEBI:456216"/>
        <dbReference type="EC" id="2.7.1.26"/>
    </reaction>
</comment>
<comment type="similarity">
    <text evidence="15">Belongs to the ribF family.</text>
</comment>
<dbReference type="NCBIfam" id="TIGR00083">
    <property type="entry name" value="ribF"/>
    <property type="match status" value="1"/>
</dbReference>
<dbReference type="Proteomes" id="UP001290861">
    <property type="component" value="Unassembled WGS sequence"/>
</dbReference>
<dbReference type="Pfam" id="PF01687">
    <property type="entry name" value="Flavokinase"/>
    <property type="match status" value="1"/>
</dbReference>
<evidence type="ECO:0000256" key="6">
    <source>
        <dbReference type="ARBA" id="ARBA00022679"/>
    </source>
</evidence>
<evidence type="ECO:0000256" key="2">
    <source>
        <dbReference type="ARBA" id="ARBA00004726"/>
    </source>
</evidence>